<proteinExistence type="predicted"/>
<dbReference type="Proteomes" id="UP001595699">
    <property type="component" value="Unassembled WGS sequence"/>
</dbReference>
<dbReference type="InterPro" id="IPR051011">
    <property type="entry name" value="Metal_resp_trans_reg"/>
</dbReference>
<evidence type="ECO:0000313" key="1">
    <source>
        <dbReference type="EMBL" id="MFC3766910.1"/>
    </source>
</evidence>
<gene>
    <name evidence="1" type="ORF">ACFOUW_39205</name>
</gene>
<protein>
    <submittedName>
        <fullName evidence="1">ArsR/SmtB family transcription factor</fullName>
    </submittedName>
</protein>
<dbReference type="InterPro" id="IPR036388">
    <property type="entry name" value="WH-like_DNA-bd_sf"/>
</dbReference>
<organism evidence="1 2">
    <name type="scientific">Tenggerimyces flavus</name>
    <dbReference type="NCBI Taxonomy" id="1708749"/>
    <lineage>
        <taxon>Bacteria</taxon>
        <taxon>Bacillati</taxon>
        <taxon>Actinomycetota</taxon>
        <taxon>Actinomycetes</taxon>
        <taxon>Propionibacteriales</taxon>
        <taxon>Nocardioidaceae</taxon>
        <taxon>Tenggerimyces</taxon>
    </lineage>
</organism>
<dbReference type="InterPro" id="IPR011991">
    <property type="entry name" value="ArsR-like_HTH"/>
</dbReference>
<reference evidence="2" key="1">
    <citation type="journal article" date="2019" name="Int. J. Syst. Evol. Microbiol.">
        <title>The Global Catalogue of Microorganisms (GCM) 10K type strain sequencing project: providing services to taxonomists for standard genome sequencing and annotation.</title>
        <authorList>
            <consortium name="The Broad Institute Genomics Platform"/>
            <consortium name="The Broad Institute Genome Sequencing Center for Infectious Disease"/>
            <person name="Wu L."/>
            <person name="Ma J."/>
        </authorList>
    </citation>
    <scope>NUCLEOTIDE SEQUENCE [LARGE SCALE GENOMIC DNA]</scope>
    <source>
        <strain evidence="2">CGMCC 4.7241</strain>
    </source>
</reference>
<dbReference type="EMBL" id="JBHRZH010000062">
    <property type="protein sequence ID" value="MFC3766910.1"/>
    <property type="molecule type" value="Genomic_DNA"/>
</dbReference>
<dbReference type="PANTHER" id="PTHR43132">
    <property type="entry name" value="ARSENICAL RESISTANCE OPERON REPRESSOR ARSR-RELATED"/>
    <property type="match status" value="1"/>
</dbReference>
<dbReference type="Gene3D" id="1.10.10.10">
    <property type="entry name" value="Winged helix-like DNA-binding domain superfamily/Winged helix DNA-binding domain"/>
    <property type="match status" value="1"/>
</dbReference>
<dbReference type="InterPro" id="IPR036390">
    <property type="entry name" value="WH_DNA-bd_sf"/>
</dbReference>
<comment type="caution">
    <text evidence="1">The sequence shown here is derived from an EMBL/GenBank/DDBJ whole genome shotgun (WGS) entry which is preliminary data.</text>
</comment>
<dbReference type="RefSeq" id="WP_205115953.1">
    <property type="nucleotide sequence ID" value="NZ_JAFBCM010000001.1"/>
</dbReference>
<name>A0ABV7YNE9_9ACTN</name>
<dbReference type="CDD" id="cd00090">
    <property type="entry name" value="HTH_ARSR"/>
    <property type="match status" value="1"/>
</dbReference>
<keyword evidence="2" id="KW-1185">Reference proteome</keyword>
<accession>A0ABV7YNE9</accession>
<sequence>MFRIRLDAEQLTRTRFAVSPLVHAMSSLMAVVVPSRLPDAGPWVRTARQRLAKVDLGDDFTLLRELVDRKSWYIPDFLYPIPATAAPTIDEELATVATACPERIAFELNLAFDGDPVRTRAIATEAVDKLRRPMPEPIAKALRDGEAAFAERLAAVLEQYWTIALAPDWQLIKTVLEEDLLVRGRSLATEGAAKLFADLHQALRWDGEVLTLESPHEVDLTANANGLVLAPCVFTEARPFCLIESLDRVMLGYRARGSAKVWNAETPTEQPKTSLIGGRRTQLLEDLDVPRAASHLAARQLLAPPTVSYHLGLLHRAGLVRRRRVGKQIFYERTPAAETLLGLAGI</sequence>
<dbReference type="SUPFAM" id="SSF46785">
    <property type="entry name" value="Winged helix' DNA-binding domain"/>
    <property type="match status" value="1"/>
</dbReference>
<dbReference type="PANTHER" id="PTHR43132:SF6">
    <property type="entry name" value="HTH-TYPE TRANSCRIPTIONAL REPRESSOR CZRA"/>
    <property type="match status" value="1"/>
</dbReference>
<evidence type="ECO:0000313" key="2">
    <source>
        <dbReference type="Proteomes" id="UP001595699"/>
    </source>
</evidence>